<evidence type="ECO:0000259" key="1">
    <source>
        <dbReference type="Pfam" id="PF13439"/>
    </source>
</evidence>
<evidence type="ECO:0000313" key="2">
    <source>
        <dbReference type="EMBL" id="BDD10055.1"/>
    </source>
</evidence>
<dbReference type="GO" id="GO:0016757">
    <property type="term" value="F:glycosyltransferase activity"/>
    <property type="evidence" value="ECO:0007669"/>
    <property type="project" value="UniProtKB-ARBA"/>
</dbReference>
<sequence>MKIALVTNGIYPYVMGGMQKHSYNLVKTLARKGTQVDLYHFIPKGKEHLENPFTEEERGNINEIIIDYPIVRWFPGHYLWTLYLYSKLIFKEFLKRRPVDFVYAKGFSGWHFLRMKRKGLLEIPFGVNFHGYEMFQKWPSFKVGLKLQLLKLPVLEHIKHSDYLFSYGGKITTIIERLGGRGKIIDIPTGINQDWINTSDDLRNFGKDRVKFIFVGRAERRKGIQEIKEVLRTLPENQFEFHFVGPIPESQQVSGEHIFYHGPKYDQSEIKNILRTCDVLVCPSYSEGMPNVIMEGMSQGLAIIATDVGAVAAMVGLENGKLLSPNAITRDLRKSMLEIIERDKRSLADLKGASLEKVRQLSWEKIGLMTIDCLKSCISVKNEMSA</sequence>
<protein>
    <recommendedName>
        <fullName evidence="1">Glycosyltransferase subfamily 4-like N-terminal domain-containing protein</fullName>
    </recommendedName>
</protein>
<dbReference type="PANTHER" id="PTHR45947">
    <property type="entry name" value="SULFOQUINOVOSYL TRANSFERASE SQD2"/>
    <property type="match status" value="1"/>
</dbReference>
<dbReference type="KEGG" id="fax:FUAX_24870"/>
<dbReference type="CDD" id="cd03801">
    <property type="entry name" value="GT4_PimA-like"/>
    <property type="match status" value="1"/>
</dbReference>
<dbReference type="Pfam" id="PF13439">
    <property type="entry name" value="Glyco_transf_4"/>
    <property type="match status" value="1"/>
</dbReference>
<accession>A0AAU9CL67</accession>
<keyword evidence="3" id="KW-1185">Reference proteome</keyword>
<name>A0AAU9CL67_9BACT</name>
<evidence type="ECO:0000313" key="3">
    <source>
        <dbReference type="Proteomes" id="UP001348817"/>
    </source>
</evidence>
<organism evidence="2 3">
    <name type="scientific">Fulvitalea axinellae</name>
    <dbReference type="NCBI Taxonomy" id="1182444"/>
    <lineage>
        <taxon>Bacteria</taxon>
        <taxon>Pseudomonadati</taxon>
        <taxon>Bacteroidota</taxon>
        <taxon>Cytophagia</taxon>
        <taxon>Cytophagales</taxon>
        <taxon>Persicobacteraceae</taxon>
        <taxon>Fulvitalea</taxon>
    </lineage>
</organism>
<dbReference type="AlphaFoldDB" id="A0AAU9CL67"/>
<dbReference type="InterPro" id="IPR050194">
    <property type="entry name" value="Glycosyltransferase_grp1"/>
</dbReference>
<dbReference type="Pfam" id="PF13692">
    <property type="entry name" value="Glyco_trans_1_4"/>
    <property type="match status" value="1"/>
</dbReference>
<proteinExistence type="predicted"/>
<dbReference type="PANTHER" id="PTHR45947:SF3">
    <property type="entry name" value="SULFOQUINOVOSYL TRANSFERASE SQD2"/>
    <property type="match status" value="1"/>
</dbReference>
<dbReference type="Proteomes" id="UP001348817">
    <property type="component" value="Chromosome"/>
</dbReference>
<gene>
    <name evidence="2" type="ORF">FUAX_24870</name>
</gene>
<reference evidence="2 3" key="1">
    <citation type="submission" date="2021-12" db="EMBL/GenBank/DDBJ databases">
        <title>Genome sequencing of bacteria with rrn-lacking chromosome and rrn-plasmid.</title>
        <authorList>
            <person name="Anda M."/>
            <person name="Iwasaki W."/>
        </authorList>
    </citation>
    <scope>NUCLEOTIDE SEQUENCE [LARGE SCALE GENOMIC DNA]</scope>
    <source>
        <strain evidence="2 3">DSM 100852</strain>
    </source>
</reference>
<dbReference type="SUPFAM" id="SSF53756">
    <property type="entry name" value="UDP-Glycosyltransferase/glycogen phosphorylase"/>
    <property type="match status" value="1"/>
</dbReference>
<dbReference type="InterPro" id="IPR028098">
    <property type="entry name" value="Glyco_trans_4-like_N"/>
</dbReference>
<dbReference type="Gene3D" id="3.40.50.2000">
    <property type="entry name" value="Glycogen Phosphorylase B"/>
    <property type="match status" value="2"/>
</dbReference>
<feature type="domain" description="Glycosyltransferase subfamily 4-like N-terminal" evidence="1">
    <location>
        <begin position="15"/>
        <end position="193"/>
    </location>
</feature>
<dbReference type="RefSeq" id="WP_338391633.1">
    <property type="nucleotide sequence ID" value="NZ_AP025314.1"/>
</dbReference>
<dbReference type="EMBL" id="AP025314">
    <property type="protein sequence ID" value="BDD10055.1"/>
    <property type="molecule type" value="Genomic_DNA"/>
</dbReference>